<dbReference type="EMBL" id="CAKXAJ010010478">
    <property type="protein sequence ID" value="CAH2211486.1"/>
    <property type="molecule type" value="Genomic_DNA"/>
</dbReference>
<evidence type="ECO:0000313" key="2">
    <source>
        <dbReference type="Proteomes" id="UP000838756"/>
    </source>
</evidence>
<keyword evidence="2" id="KW-1185">Reference proteome</keyword>
<sequence>GLSTHIINIIIVCRDGNQLDDEAILDELLDMTLTDSDLPSSNIQTHQGLQAAGNASSVIPQHHIQIPPPNLQMPPPNLQMPPPNIQVPPPNLQMPPPNMQMGMPSPGMNTQAMLSNAALTPGMTSVMAPGMAPGIAPGIAPGLNTGATMVTARQAPQMQSIGIHNQALNTALGLTVGGKCLVCLQVLYKLALDCNVK</sequence>
<organism evidence="1 2">
    <name type="scientific">Pararge aegeria aegeria</name>
    <dbReference type="NCBI Taxonomy" id="348720"/>
    <lineage>
        <taxon>Eukaryota</taxon>
        <taxon>Metazoa</taxon>
        <taxon>Ecdysozoa</taxon>
        <taxon>Arthropoda</taxon>
        <taxon>Hexapoda</taxon>
        <taxon>Insecta</taxon>
        <taxon>Pterygota</taxon>
        <taxon>Neoptera</taxon>
        <taxon>Endopterygota</taxon>
        <taxon>Lepidoptera</taxon>
        <taxon>Glossata</taxon>
        <taxon>Ditrysia</taxon>
        <taxon>Papilionoidea</taxon>
        <taxon>Nymphalidae</taxon>
        <taxon>Satyrinae</taxon>
        <taxon>Satyrini</taxon>
        <taxon>Parargina</taxon>
        <taxon>Pararge</taxon>
    </lineage>
</organism>
<gene>
    <name evidence="1" type="primary">jg2761</name>
    <name evidence="1" type="ORF">PAEG_LOCUS3301</name>
</gene>
<accession>A0A8S4QL11</accession>
<reference evidence="1" key="1">
    <citation type="submission" date="2022-03" db="EMBL/GenBank/DDBJ databases">
        <authorList>
            <person name="Lindestad O."/>
        </authorList>
    </citation>
    <scope>NUCLEOTIDE SEQUENCE</scope>
</reference>
<evidence type="ECO:0000313" key="1">
    <source>
        <dbReference type="EMBL" id="CAH2211486.1"/>
    </source>
</evidence>
<feature type="non-terminal residue" evidence="1">
    <location>
        <position position="1"/>
    </location>
</feature>
<protein>
    <submittedName>
        <fullName evidence="1">Jg2761 protein</fullName>
    </submittedName>
</protein>
<proteinExistence type="predicted"/>
<dbReference type="AlphaFoldDB" id="A0A8S4QL11"/>
<dbReference type="Proteomes" id="UP000838756">
    <property type="component" value="Unassembled WGS sequence"/>
</dbReference>
<comment type="caution">
    <text evidence="1">The sequence shown here is derived from an EMBL/GenBank/DDBJ whole genome shotgun (WGS) entry which is preliminary data.</text>
</comment>
<name>A0A8S4QL11_9NEOP</name>